<evidence type="ECO:0000313" key="3">
    <source>
        <dbReference type="Proteomes" id="UP000199481"/>
    </source>
</evidence>
<dbReference type="InterPro" id="IPR036514">
    <property type="entry name" value="SGNH_hydro_sf"/>
</dbReference>
<evidence type="ECO:0000256" key="1">
    <source>
        <dbReference type="SAM" id="Phobius"/>
    </source>
</evidence>
<dbReference type="AlphaFoldDB" id="A0A1H0YB28"/>
<dbReference type="RefSeq" id="WP_035023375.1">
    <property type="nucleotide sequence ID" value="NZ_CP084916.1"/>
</dbReference>
<keyword evidence="1" id="KW-0812">Transmembrane</keyword>
<gene>
    <name evidence="2" type="ORF">SAMN04487752_0840</name>
</gene>
<sequence length="279" mass="31396">MSKKSGFIIFLLVILAGGVVFFGMSYSKKQREQLMTVAEQTDQKVEEVTKEDVTAQIAGYEENRGELSIIDYLKYVSLLKDEVSISFYGDIAQEEQWVSEIDTYIKDQIGSTMKVNRLPYTDYNTYQLISENKVTDLAQTNPDVVFFQLTPYADQELDIALADSSDYLEMNYAAIKDVLPEALIVFVSPNPSSSEKGDTNSRTLDYTSYLNEMISTVESNEWIGFNLHDSYLEKLEADGISLESTLTENGKSMNSEGTAVYSTLFEEALNQKRDTTSGI</sequence>
<feature type="transmembrane region" description="Helical" evidence="1">
    <location>
        <begin position="6"/>
        <end position="26"/>
    </location>
</feature>
<dbReference type="EMBL" id="FNJW01000008">
    <property type="protein sequence ID" value="SDQ12404.1"/>
    <property type="molecule type" value="Genomic_DNA"/>
</dbReference>
<proteinExistence type="predicted"/>
<dbReference type="SUPFAM" id="SSF52266">
    <property type="entry name" value="SGNH hydrolase"/>
    <property type="match status" value="1"/>
</dbReference>
<accession>A0A1H0YB28</accession>
<name>A0A1H0YB28_9LACT</name>
<protein>
    <recommendedName>
        <fullName evidence="4">SGNH/GDSL hydrolase family protein</fullName>
    </recommendedName>
</protein>
<keyword evidence="1" id="KW-0472">Membrane</keyword>
<dbReference type="OrthoDB" id="2155748at2"/>
<dbReference type="Proteomes" id="UP000199481">
    <property type="component" value="Unassembled WGS sequence"/>
</dbReference>
<reference evidence="3" key="1">
    <citation type="submission" date="2016-10" db="EMBL/GenBank/DDBJ databases">
        <authorList>
            <person name="Varghese N."/>
            <person name="Submissions S."/>
        </authorList>
    </citation>
    <scope>NUCLEOTIDE SEQUENCE [LARGE SCALE GENOMIC DNA]</scope>
    <source>
        <strain evidence="3">MPL-11</strain>
    </source>
</reference>
<evidence type="ECO:0008006" key="4">
    <source>
        <dbReference type="Google" id="ProtNLM"/>
    </source>
</evidence>
<keyword evidence="1" id="KW-1133">Transmembrane helix</keyword>
<keyword evidence="3" id="KW-1185">Reference proteome</keyword>
<organism evidence="2 3">
    <name type="scientific">Carnobacterium viridans</name>
    <dbReference type="NCBI Taxonomy" id="174587"/>
    <lineage>
        <taxon>Bacteria</taxon>
        <taxon>Bacillati</taxon>
        <taxon>Bacillota</taxon>
        <taxon>Bacilli</taxon>
        <taxon>Lactobacillales</taxon>
        <taxon>Carnobacteriaceae</taxon>
        <taxon>Carnobacterium</taxon>
    </lineage>
</organism>
<dbReference type="Gene3D" id="3.40.50.1110">
    <property type="entry name" value="SGNH hydrolase"/>
    <property type="match status" value="1"/>
</dbReference>
<evidence type="ECO:0000313" key="2">
    <source>
        <dbReference type="EMBL" id="SDQ12404.1"/>
    </source>
</evidence>